<dbReference type="EMBL" id="LKKS01000131">
    <property type="protein sequence ID" value="KPM59557.1"/>
    <property type="molecule type" value="Genomic_DNA"/>
</dbReference>
<proteinExistence type="predicted"/>
<dbReference type="InterPro" id="IPR007436">
    <property type="entry name" value="DUF485"/>
</dbReference>
<accession>A0A1L5PQX0</accession>
<sequence length="102" mass="11185">MTPERIESIANHPDFQHLVQRKRRLNGSLTLAMLVIYYGFVLLVAFSPSTLGQSLSGGVTTVGMLVGVLMVLLSFALTGIYVHRANNVLDPLNDKVKQECAQ</sequence>
<dbReference type="InterPro" id="IPR052959">
    <property type="entry name" value="Inner_membrane_assoc"/>
</dbReference>
<dbReference type="OrthoDB" id="5297034at2"/>
<gene>
    <name evidence="2" type="ORF">BL240_14100</name>
    <name evidence="3" type="ORF">HB13667_24515</name>
</gene>
<feature type="transmembrane region" description="Helical" evidence="1">
    <location>
        <begin position="25"/>
        <end position="46"/>
    </location>
</feature>
<reference evidence="3 4" key="1">
    <citation type="submission" date="2015-10" db="EMBL/GenBank/DDBJ databases">
        <title>Pseudomonas putida clinical strains.</title>
        <authorList>
            <person name="Molina L."/>
            <person name="Udaondo Z."/>
        </authorList>
    </citation>
    <scope>NUCLEOTIDE SEQUENCE [LARGE SCALE GENOMIC DNA]</scope>
    <source>
        <strain evidence="3 4">HB13667</strain>
    </source>
</reference>
<keyword evidence="1" id="KW-0812">Transmembrane</keyword>
<keyword evidence="1" id="KW-0472">Membrane</keyword>
<evidence type="ECO:0000256" key="1">
    <source>
        <dbReference type="SAM" id="Phobius"/>
    </source>
</evidence>
<evidence type="ECO:0000313" key="4">
    <source>
        <dbReference type="Proteomes" id="UP000050437"/>
    </source>
</evidence>
<name>A0A059UY42_PSEPU</name>
<organism evidence="2 5">
    <name type="scientific">Pseudomonas putida</name>
    <name type="common">Arthrobacter siderocapsulatus</name>
    <dbReference type="NCBI Taxonomy" id="303"/>
    <lineage>
        <taxon>Bacteria</taxon>
        <taxon>Pseudomonadati</taxon>
        <taxon>Pseudomonadota</taxon>
        <taxon>Gammaproteobacteria</taxon>
        <taxon>Pseudomonadales</taxon>
        <taxon>Pseudomonadaceae</taxon>
        <taxon>Pseudomonas</taxon>
    </lineage>
</organism>
<keyword evidence="1" id="KW-1133">Transmembrane helix</keyword>
<dbReference type="PANTHER" id="PTHR38598">
    <property type="entry name" value="INNER MEMBRANE PROTEIN YJCH"/>
    <property type="match status" value="1"/>
</dbReference>
<dbReference type="GeneID" id="97168225"/>
<dbReference type="RefSeq" id="WP_004376242.1">
    <property type="nucleotide sequence ID" value="NZ_CP007620.1"/>
</dbReference>
<dbReference type="EMBL" id="CP018743">
    <property type="protein sequence ID" value="APO82521.1"/>
    <property type="molecule type" value="Genomic_DNA"/>
</dbReference>
<dbReference type="Proteomes" id="UP000185146">
    <property type="component" value="Chromosome"/>
</dbReference>
<reference evidence="2 5" key="2">
    <citation type="submission" date="2016-12" db="EMBL/GenBank/DDBJ databases">
        <title>Draft Genome Sequence of Mercury Resistant Pseudomonas DRA525.</title>
        <authorList>
            <person name="Drace K.M."/>
        </authorList>
    </citation>
    <scope>NUCLEOTIDE SEQUENCE [LARGE SCALE GENOMIC DNA]</scope>
    <source>
        <strain evidence="2 5">DRA525</strain>
    </source>
</reference>
<dbReference type="GO" id="GO:0005886">
    <property type="term" value="C:plasma membrane"/>
    <property type="evidence" value="ECO:0007669"/>
    <property type="project" value="TreeGrafter"/>
</dbReference>
<evidence type="ECO:0000313" key="3">
    <source>
        <dbReference type="EMBL" id="KPM59557.1"/>
    </source>
</evidence>
<dbReference type="Proteomes" id="UP000050437">
    <property type="component" value="Unassembled WGS sequence"/>
</dbReference>
<dbReference type="PANTHER" id="PTHR38598:SF1">
    <property type="entry name" value="INNER MEMBRANE PROTEIN YJCH"/>
    <property type="match status" value="1"/>
</dbReference>
<dbReference type="PATRIC" id="fig|303.167.peg.3111"/>
<evidence type="ECO:0000313" key="5">
    <source>
        <dbReference type="Proteomes" id="UP000185146"/>
    </source>
</evidence>
<accession>A0A059UY42</accession>
<dbReference type="KEGG" id="ppud:DW66_2956"/>
<evidence type="ECO:0000313" key="2">
    <source>
        <dbReference type="EMBL" id="APO82521.1"/>
    </source>
</evidence>
<protein>
    <submittedName>
        <fullName evidence="2">Uncharacterized protein</fullName>
    </submittedName>
</protein>
<feature type="transmembrane region" description="Helical" evidence="1">
    <location>
        <begin position="58"/>
        <end position="82"/>
    </location>
</feature>
<dbReference type="Pfam" id="PF04341">
    <property type="entry name" value="DUF485"/>
    <property type="match status" value="1"/>
</dbReference>
<dbReference type="AlphaFoldDB" id="A0A059UY42"/>